<comment type="caution">
    <text evidence="2">The sequence shown here is derived from an EMBL/GenBank/DDBJ whole genome shotgun (WGS) entry which is preliminary data.</text>
</comment>
<accession>A0ABP1FWR6</accession>
<evidence type="ECO:0000313" key="2">
    <source>
        <dbReference type="EMBL" id="CAL5224326.1"/>
    </source>
</evidence>
<name>A0ABP1FWR6_9CHLO</name>
<feature type="transmembrane region" description="Helical" evidence="1">
    <location>
        <begin position="254"/>
        <end position="274"/>
    </location>
</feature>
<feature type="transmembrane region" description="Helical" evidence="1">
    <location>
        <begin position="192"/>
        <end position="213"/>
    </location>
</feature>
<keyword evidence="1" id="KW-0812">Transmembrane</keyword>
<dbReference type="Gene3D" id="1.20.1250.20">
    <property type="entry name" value="MFS general substrate transporter like domains"/>
    <property type="match status" value="1"/>
</dbReference>
<dbReference type="Proteomes" id="UP001497392">
    <property type="component" value="Unassembled WGS sequence"/>
</dbReference>
<dbReference type="Pfam" id="PF07690">
    <property type="entry name" value="MFS_1"/>
    <property type="match status" value="1"/>
</dbReference>
<dbReference type="PANTHER" id="PTHR23518">
    <property type="entry name" value="C-METHYLTRANSFERASE"/>
    <property type="match status" value="1"/>
</dbReference>
<evidence type="ECO:0000313" key="3">
    <source>
        <dbReference type="Proteomes" id="UP001497392"/>
    </source>
</evidence>
<dbReference type="InterPro" id="IPR011701">
    <property type="entry name" value="MFS"/>
</dbReference>
<sequence>MSSIMVPSTSGRVLAQPRPIVHINAFCTRQAPANSLFCSIQSRSKARVQHRLVKQEARRQGLTIRAAAAAEGQGFASDEGDKAQAEGWLARQSKSINELLHPFSDKAINAKLLSLCLAQALCSVATLIHDTYLPIYLQDVLGLSNSKIGNLQALAQFLSNASKSLSGTLADILSPSRMIIFGTLLTTLNKPMFAASGFMYATFGTVVTLYWVTAGKVFDRMSKGVREAPGKALIGELAAASGDRPEGAFGLRQAMATAGALVGASIAGLAYKLSGQNYTVTFALATVPATLALLLTISAFSDTAKSQAAAKKIAKEAKAAAADADEIQLTFMQKAQALKGALKPAYWQALIVVSLLYFARFDASFITLRARTVMSKAQLPLLTSVIMVTQAFISAPAGIRAKRSLKDRNQVLLLGYAAMIAADLTFAFMPTVYGMLTGAAFVGVHMALTHGVTLGMVASYIPATEIKGIGRITGTCWSFTDFIFGIILAYSNSVAGRLSDISVRANSGNIGCFLGGTVATLLSAAALILFTQFGALGKEEALTVKPKKA</sequence>
<keyword evidence="1" id="KW-0472">Membrane</keyword>
<gene>
    <name evidence="2" type="primary">g6995</name>
    <name evidence="2" type="ORF">VP750_LOCUS5985</name>
</gene>
<feature type="transmembrane region" description="Helical" evidence="1">
    <location>
        <begin position="280"/>
        <end position="301"/>
    </location>
</feature>
<dbReference type="EMBL" id="CAXHTA020000010">
    <property type="protein sequence ID" value="CAL5224326.1"/>
    <property type="molecule type" value="Genomic_DNA"/>
</dbReference>
<proteinExistence type="predicted"/>
<dbReference type="SUPFAM" id="SSF103473">
    <property type="entry name" value="MFS general substrate transporter"/>
    <property type="match status" value="1"/>
</dbReference>
<feature type="transmembrane region" description="Helical" evidence="1">
    <location>
        <begin position="411"/>
        <end position="433"/>
    </location>
</feature>
<dbReference type="InterPro" id="IPR036259">
    <property type="entry name" value="MFS_trans_sf"/>
</dbReference>
<protein>
    <submittedName>
        <fullName evidence="2">G6995 protein</fullName>
    </submittedName>
</protein>
<evidence type="ECO:0000256" key="1">
    <source>
        <dbReference type="SAM" id="Phobius"/>
    </source>
</evidence>
<feature type="transmembrane region" description="Helical" evidence="1">
    <location>
        <begin position="468"/>
        <end position="490"/>
    </location>
</feature>
<feature type="transmembrane region" description="Helical" evidence="1">
    <location>
        <begin position="341"/>
        <end position="359"/>
    </location>
</feature>
<reference evidence="2 3" key="1">
    <citation type="submission" date="2024-06" db="EMBL/GenBank/DDBJ databases">
        <authorList>
            <person name="Kraege A."/>
            <person name="Thomma B."/>
        </authorList>
    </citation>
    <scope>NUCLEOTIDE SEQUENCE [LARGE SCALE GENOMIC DNA]</scope>
</reference>
<feature type="transmembrane region" description="Helical" evidence="1">
    <location>
        <begin position="439"/>
        <end position="461"/>
    </location>
</feature>
<keyword evidence="3" id="KW-1185">Reference proteome</keyword>
<feature type="transmembrane region" description="Helical" evidence="1">
    <location>
        <begin position="510"/>
        <end position="530"/>
    </location>
</feature>
<dbReference type="PANTHER" id="PTHR23518:SF2">
    <property type="entry name" value="MAJOR FACILITATOR SUPERFAMILY TRANSPORTER"/>
    <property type="match status" value="1"/>
</dbReference>
<keyword evidence="1" id="KW-1133">Transmembrane helix</keyword>
<organism evidence="2 3">
    <name type="scientific">Coccomyxa viridis</name>
    <dbReference type="NCBI Taxonomy" id="1274662"/>
    <lineage>
        <taxon>Eukaryota</taxon>
        <taxon>Viridiplantae</taxon>
        <taxon>Chlorophyta</taxon>
        <taxon>core chlorophytes</taxon>
        <taxon>Trebouxiophyceae</taxon>
        <taxon>Trebouxiophyceae incertae sedis</taxon>
        <taxon>Coccomyxaceae</taxon>
        <taxon>Coccomyxa</taxon>
    </lineage>
</organism>